<evidence type="ECO:0000313" key="2">
    <source>
        <dbReference type="EMBL" id="KZT28141.1"/>
    </source>
</evidence>
<proteinExistence type="predicted"/>
<evidence type="ECO:0000313" key="3">
    <source>
        <dbReference type="Proteomes" id="UP000076761"/>
    </source>
</evidence>
<dbReference type="EMBL" id="KV425559">
    <property type="protein sequence ID" value="KZT28141.1"/>
    <property type="molecule type" value="Genomic_DNA"/>
</dbReference>
<dbReference type="InterPro" id="IPR037238">
    <property type="entry name" value="YbiA-like_sf"/>
</dbReference>
<dbReference type="OrthoDB" id="206452at2759"/>
<feature type="domain" description="NADAR" evidence="1">
    <location>
        <begin position="6"/>
        <end position="143"/>
    </location>
</feature>
<dbReference type="STRING" id="1314782.A0A165UGW9"/>
<dbReference type="Proteomes" id="UP000076761">
    <property type="component" value="Unassembled WGS sequence"/>
</dbReference>
<gene>
    <name evidence="2" type="ORF">NEOLEDRAFT_1059332</name>
</gene>
<dbReference type="AlphaFoldDB" id="A0A165UGW9"/>
<dbReference type="InParanoid" id="A0A165UGW9"/>
<dbReference type="NCBIfam" id="TIGR02464">
    <property type="entry name" value="ribofla_fusion"/>
    <property type="match status" value="1"/>
</dbReference>
<dbReference type="CDD" id="cd15457">
    <property type="entry name" value="NADAR"/>
    <property type="match status" value="1"/>
</dbReference>
<accession>A0A165UGW9</accession>
<reference evidence="2 3" key="1">
    <citation type="journal article" date="2016" name="Mol. Biol. Evol.">
        <title>Comparative Genomics of Early-Diverging Mushroom-Forming Fungi Provides Insights into the Origins of Lignocellulose Decay Capabilities.</title>
        <authorList>
            <person name="Nagy L.G."/>
            <person name="Riley R."/>
            <person name="Tritt A."/>
            <person name="Adam C."/>
            <person name="Daum C."/>
            <person name="Floudas D."/>
            <person name="Sun H."/>
            <person name="Yadav J.S."/>
            <person name="Pangilinan J."/>
            <person name="Larsson K.H."/>
            <person name="Matsuura K."/>
            <person name="Barry K."/>
            <person name="Labutti K."/>
            <person name="Kuo R."/>
            <person name="Ohm R.A."/>
            <person name="Bhattacharya S.S."/>
            <person name="Shirouzu T."/>
            <person name="Yoshinaga Y."/>
            <person name="Martin F.M."/>
            <person name="Grigoriev I.V."/>
            <person name="Hibbett D.S."/>
        </authorList>
    </citation>
    <scope>NUCLEOTIDE SEQUENCE [LARGE SCALE GENOMIC DNA]</scope>
    <source>
        <strain evidence="2 3">HHB14362 ss-1</strain>
    </source>
</reference>
<dbReference type="Gene3D" id="1.10.357.40">
    <property type="entry name" value="YbiA-like"/>
    <property type="match status" value="1"/>
</dbReference>
<feature type="non-terminal residue" evidence="2">
    <location>
        <position position="1"/>
    </location>
</feature>
<evidence type="ECO:0000259" key="1">
    <source>
        <dbReference type="Pfam" id="PF08719"/>
    </source>
</evidence>
<name>A0A165UGW9_9AGAM</name>
<protein>
    <submittedName>
        <fullName evidence="2">DUF1768-domain-containing protein</fullName>
    </submittedName>
</protein>
<dbReference type="InterPro" id="IPR012816">
    <property type="entry name" value="NADAR"/>
</dbReference>
<dbReference type="Pfam" id="PF08719">
    <property type="entry name" value="NADAR"/>
    <property type="match status" value="1"/>
</dbReference>
<keyword evidence="3" id="KW-1185">Reference proteome</keyword>
<organism evidence="2 3">
    <name type="scientific">Neolentinus lepideus HHB14362 ss-1</name>
    <dbReference type="NCBI Taxonomy" id="1314782"/>
    <lineage>
        <taxon>Eukaryota</taxon>
        <taxon>Fungi</taxon>
        <taxon>Dikarya</taxon>
        <taxon>Basidiomycota</taxon>
        <taxon>Agaricomycotina</taxon>
        <taxon>Agaricomycetes</taxon>
        <taxon>Gloeophyllales</taxon>
        <taxon>Gloeophyllaceae</taxon>
        <taxon>Neolentinus</taxon>
    </lineage>
</organism>
<dbReference type="SUPFAM" id="SSF143990">
    <property type="entry name" value="YbiA-like"/>
    <property type="match status" value="1"/>
</dbReference>
<sequence length="146" mass="16874">RPTIGFYSRKQPYFEFSNFSDHPVRYNGKDYATSEHLFQSLKFLDYADSEHIRLQPSPGAAMREAHKLSHKVRRGWFQENINLRTEVLMLKFTQHQDLKDILLSTGAAILVEDSPTDSFWGIGANGRGRNELGKALERLRVVLKHD</sequence>